<name>A0A7R9BRC9_9CRUS</name>
<keyword evidence="2" id="KW-1185">Reference proteome</keyword>
<sequence>MQTAPEKKISGEEIQSFSHLEFHSIANSGLKYREVSHFRIENMHKSGLLVLVLLGLTGFHHGAEAEQEDQHVVELVRSMINEATDPLNTSAVVTLDQKQMPCLYKSRVVSDPDTNKDEDPGKQLVSHARSLLIGTMRGIIVALHPDSALPDCEHLMTSDKVKGDESAKPVPNVVVIENQTESLQVMDDNPDVMYLSANDSLSKAWAFMQE</sequence>
<evidence type="ECO:0000313" key="2">
    <source>
        <dbReference type="Proteomes" id="UP000678499"/>
    </source>
</evidence>
<evidence type="ECO:0000313" key="1">
    <source>
        <dbReference type="EMBL" id="CAD7279787.1"/>
    </source>
</evidence>
<organism evidence="1">
    <name type="scientific">Notodromas monacha</name>
    <dbReference type="NCBI Taxonomy" id="399045"/>
    <lineage>
        <taxon>Eukaryota</taxon>
        <taxon>Metazoa</taxon>
        <taxon>Ecdysozoa</taxon>
        <taxon>Arthropoda</taxon>
        <taxon>Crustacea</taxon>
        <taxon>Oligostraca</taxon>
        <taxon>Ostracoda</taxon>
        <taxon>Podocopa</taxon>
        <taxon>Podocopida</taxon>
        <taxon>Cypridocopina</taxon>
        <taxon>Cypridoidea</taxon>
        <taxon>Cyprididae</taxon>
        <taxon>Notodromas</taxon>
    </lineage>
</organism>
<gene>
    <name evidence="1" type="ORF">NMOB1V02_LOCUS7453</name>
</gene>
<dbReference type="EMBL" id="OA883821">
    <property type="protein sequence ID" value="CAD7279787.1"/>
    <property type="molecule type" value="Genomic_DNA"/>
</dbReference>
<reference evidence="1" key="1">
    <citation type="submission" date="2020-11" db="EMBL/GenBank/DDBJ databases">
        <authorList>
            <person name="Tran Van P."/>
        </authorList>
    </citation>
    <scope>NUCLEOTIDE SEQUENCE</scope>
</reference>
<dbReference type="AlphaFoldDB" id="A0A7R9BRC9"/>
<dbReference type="EMBL" id="CAJPEX010001784">
    <property type="protein sequence ID" value="CAG0919939.1"/>
    <property type="molecule type" value="Genomic_DNA"/>
</dbReference>
<dbReference type="Proteomes" id="UP000678499">
    <property type="component" value="Unassembled WGS sequence"/>
</dbReference>
<accession>A0A7R9BRC9</accession>
<protein>
    <submittedName>
        <fullName evidence="1">Uncharacterized protein</fullName>
    </submittedName>
</protein>
<proteinExistence type="predicted"/>